<reference evidence="3" key="1">
    <citation type="submission" date="2020-10" db="EMBL/GenBank/DDBJ databases">
        <title>Paenihalocynthiibacter styelae gen. nov., sp. nov., isolated from stalked sea squirt Styela clava.</title>
        <authorList>
            <person name="Kim Y.-O."/>
            <person name="Yoon J.-H."/>
        </authorList>
    </citation>
    <scope>NUCLEOTIDE SEQUENCE</scope>
    <source>
        <strain evidence="3">MYP1-1</strain>
    </source>
</reference>
<name>A0A8J7LQP8_9RHOB</name>
<gene>
    <name evidence="3" type="ORF">H1D41_17295</name>
</gene>
<dbReference type="InterPro" id="IPR037026">
    <property type="entry name" value="Vgr_OB-fold_dom_sf"/>
</dbReference>
<feature type="region of interest" description="Disordered" evidence="2">
    <location>
        <begin position="155"/>
        <end position="178"/>
    </location>
</feature>
<comment type="caution">
    <text evidence="3">The sequence shown here is derived from an EMBL/GenBank/DDBJ whole genome shotgun (WGS) entry which is preliminary data.</text>
</comment>
<feature type="coiled-coil region" evidence="1">
    <location>
        <begin position="1"/>
        <end position="28"/>
    </location>
</feature>
<evidence type="ECO:0000313" key="4">
    <source>
        <dbReference type="Proteomes" id="UP000640583"/>
    </source>
</evidence>
<dbReference type="Gene3D" id="2.40.50.230">
    <property type="entry name" value="Gp5 N-terminal domain"/>
    <property type="match status" value="1"/>
</dbReference>
<keyword evidence="4" id="KW-1185">Reference proteome</keyword>
<keyword evidence="1" id="KW-0175">Coiled coil</keyword>
<accession>A0A8J7LQP8</accession>
<evidence type="ECO:0000256" key="1">
    <source>
        <dbReference type="SAM" id="Coils"/>
    </source>
</evidence>
<dbReference type="Proteomes" id="UP000640583">
    <property type="component" value="Unassembled WGS sequence"/>
</dbReference>
<proteinExistence type="predicted"/>
<evidence type="ECO:0000256" key="2">
    <source>
        <dbReference type="SAM" id="MobiDB-lite"/>
    </source>
</evidence>
<sequence>MADLGRILATMQRQIAELQRKNSNIVRAGRVVEVDPANQRVIVDIGDEANPLLTPWIRWPERGGARKTWNPPAVGEEMTVFSPSGEISSRSRAFPGGFTDENPAPSGDGEAAVFTFGDVTITAIAGGVNATVGGVSLDLTGAGLAITGGRVTHNGTDIGDSHKHSGIQPGPAETGTPV</sequence>
<dbReference type="EMBL" id="JADCKQ010000019">
    <property type="protein sequence ID" value="MBI1495401.1"/>
    <property type="molecule type" value="Genomic_DNA"/>
</dbReference>
<dbReference type="RefSeq" id="WP_228850103.1">
    <property type="nucleotide sequence ID" value="NZ_JADCKQ010000019.1"/>
</dbReference>
<organism evidence="3 4">
    <name type="scientific">Halocynthiibacter styelae</name>
    <dbReference type="NCBI Taxonomy" id="2761955"/>
    <lineage>
        <taxon>Bacteria</taxon>
        <taxon>Pseudomonadati</taxon>
        <taxon>Pseudomonadota</taxon>
        <taxon>Alphaproteobacteria</taxon>
        <taxon>Rhodobacterales</taxon>
        <taxon>Paracoccaceae</taxon>
        <taxon>Halocynthiibacter</taxon>
    </lineage>
</organism>
<dbReference type="AlphaFoldDB" id="A0A8J7LQP8"/>
<protein>
    <submittedName>
        <fullName evidence="3">Phage baseplate assembly protein V</fullName>
    </submittedName>
</protein>
<evidence type="ECO:0000313" key="3">
    <source>
        <dbReference type="EMBL" id="MBI1495401.1"/>
    </source>
</evidence>